<dbReference type="InterPro" id="IPR014968">
    <property type="entry name" value="XisI"/>
</dbReference>
<protein>
    <submittedName>
        <fullName evidence="1">XisI protein</fullName>
    </submittedName>
</protein>
<evidence type="ECO:0000313" key="2">
    <source>
        <dbReference type="Proteomes" id="UP001235303"/>
    </source>
</evidence>
<dbReference type="InterPro" id="IPR035943">
    <property type="entry name" value="XisI-like_sf"/>
</dbReference>
<proteinExistence type="predicted"/>
<dbReference type="Pfam" id="PF08869">
    <property type="entry name" value="XisI"/>
    <property type="match status" value="1"/>
</dbReference>
<reference evidence="1 2" key="1">
    <citation type="submission" date="2023-01" db="EMBL/GenBank/DDBJ databases">
        <title>Novel diversity within Roseofilum (Cyanobacteria; Desertifilaceae) from marine benthic mats with descriptions of four novel species.</title>
        <authorList>
            <person name="Wang Y."/>
            <person name="Berthold D.E."/>
            <person name="Hu J."/>
            <person name="Lefler F.W."/>
            <person name="Laughinghouse H.D. IV."/>
        </authorList>
    </citation>
    <scope>NUCLEOTIDE SEQUENCE [LARGE SCALE GENOMIC DNA]</scope>
    <source>
        <strain evidence="1 2">BLCC-M154</strain>
    </source>
</reference>
<accession>A0ABT7AUN1</accession>
<evidence type="ECO:0000313" key="1">
    <source>
        <dbReference type="EMBL" id="MDJ1170570.1"/>
    </source>
</evidence>
<name>A0ABT7AUN1_9CYAN</name>
<gene>
    <name evidence="1" type="ORF">PMG71_14145</name>
</gene>
<sequence>MAQLENNLEDYRKIINQVLQNHGQYQPSHGKIETLIIRDESADNYLLIDTGWDRTGRVHAVVFHLRIVNKKIWIEVDGTEKGIALELMELGIPQEDIILGFVRPQHLQVTKV</sequence>
<dbReference type="RefSeq" id="WP_283754329.1">
    <property type="nucleotide sequence ID" value="NZ_JAQOSP010000091.1"/>
</dbReference>
<dbReference type="CDD" id="cd16382">
    <property type="entry name" value="XisI-like"/>
    <property type="match status" value="1"/>
</dbReference>
<dbReference type="Proteomes" id="UP001235303">
    <property type="component" value="Unassembled WGS sequence"/>
</dbReference>
<comment type="caution">
    <text evidence="1">The sequence shown here is derived from an EMBL/GenBank/DDBJ whole genome shotgun (WGS) entry which is preliminary data.</text>
</comment>
<dbReference type="Gene3D" id="3.30.310.110">
    <property type="entry name" value="XisI-like"/>
    <property type="match status" value="1"/>
</dbReference>
<dbReference type="EMBL" id="JAQOSP010000091">
    <property type="protein sequence ID" value="MDJ1170570.1"/>
    <property type="molecule type" value="Genomic_DNA"/>
</dbReference>
<keyword evidence="2" id="KW-1185">Reference proteome</keyword>
<organism evidence="1 2">
    <name type="scientific">Roseofilum acuticapitatum BLCC-M154</name>
    <dbReference type="NCBI Taxonomy" id="3022444"/>
    <lineage>
        <taxon>Bacteria</taxon>
        <taxon>Bacillati</taxon>
        <taxon>Cyanobacteriota</taxon>
        <taxon>Cyanophyceae</taxon>
        <taxon>Desertifilales</taxon>
        <taxon>Desertifilaceae</taxon>
        <taxon>Roseofilum</taxon>
        <taxon>Roseofilum acuticapitatum</taxon>
    </lineage>
</organism>
<dbReference type="SUPFAM" id="SSF143847">
    <property type="entry name" value="XisI-like"/>
    <property type="match status" value="1"/>
</dbReference>